<dbReference type="GO" id="GO:0006397">
    <property type="term" value="P:mRNA processing"/>
    <property type="evidence" value="ECO:0007669"/>
    <property type="project" value="UniProtKB-KW"/>
</dbReference>
<reference evidence="12" key="1">
    <citation type="submission" date="2023-05" db="EMBL/GenBank/DDBJ databases">
        <authorList>
            <person name="Huff M."/>
        </authorList>
    </citation>
    <scope>NUCLEOTIDE SEQUENCE</scope>
</reference>
<evidence type="ECO:0000256" key="7">
    <source>
        <dbReference type="ARBA" id="ARBA00023187"/>
    </source>
</evidence>
<dbReference type="InterPro" id="IPR029338">
    <property type="entry name" value="TSSC4"/>
</dbReference>
<dbReference type="Proteomes" id="UP000834106">
    <property type="component" value="Chromosome 21"/>
</dbReference>
<sequence>MEDSFKVRIDKVFGSLGNSASSLSVSPSLWCLTDDEIKKQEWNRNKEEEVEAEEDEYEESGPSGSDYQPEKPETDVGAHLESDLQVLSDCEEECEIDGETKHRSSNTVDDEVRDVQSLIGLDCTLDYEVY</sequence>
<evidence type="ECO:0000256" key="3">
    <source>
        <dbReference type="ARBA" id="ARBA00010362"/>
    </source>
</evidence>
<evidence type="ECO:0000256" key="4">
    <source>
        <dbReference type="ARBA" id="ARBA00022490"/>
    </source>
</evidence>
<keyword evidence="7" id="KW-0508">mRNA splicing</keyword>
<keyword evidence="13" id="KW-1185">Reference proteome</keyword>
<feature type="compositionally biased region" description="Basic and acidic residues" evidence="11">
    <location>
        <begin position="68"/>
        <end position="78"/>
    </location>
</feature>
<gene>
    <name evidence="12" type="ORF">FPE_LOCUS32958</name>
</gene>
<proteinExistence type="inferred from homology"/>
<keyword evidence="4" id="KW-0963">Cytoplasm</keyword>
<dbReference type="EMBL" id="OU503056">
    <property type="protein sequence ID" value="CAI9785528.1"/>
    <property type="molecule type" value="Genomic_DNA"/>
</dbReference>
<name>A0AAD2ACA4_9LAMI</name>
<dbReference type="GO" id="GO:0005681">
    <property type="term" value="C:spliceosomal complex"/>
    <property type="evidence" value="ECO:0007669"/>
    <property type="project" value="UniProtKB-KW"/>
</dbReference>
<evidence type="ECO:0000313" key="13">
    <source>
        <dbReference type="Proteomes" id="UP000834106"/>
    </source>
</evidence>
<dbReference type="AlphaFoldDB" id="A0AAD2ACA4"/>
<evidence type="ECO:0000256" key="9">
    <source>
        <dbReference type="ARBA" id="ARBA00035304"/>
    </source>
</evidence>
<comment type="subcellular location">
    <subcellularLocation>
        <location evidence="2">Cytoplasm</location>
    </subcellularLocation>
    <subcellularLocation>
        <location evidence="1">Nucleus</location>
    </subcellularLocation>
</comment>
<keyword evidence="8" id="KW-0539">Nucleus</keyword>
<organism evidence="12 13">
    <name type="scientific">Fraxinus pennsylvanica</name>
    <dbReference type="NCBI Taxonomy" id="56036"/>
    <lineage>
        <taxon>Eukaryota</taxon>
        <taxon>Viridiplantae</taxon>
        <taxon>Streptophyta</taxon>
        <taxon>Embryophyta</taxon>
        <taxon>Tracheophyta</taxon>
        <taxon>Spermatophyta</taxon>
        <taxon>Magnoliopsida</taxon>
        <taxon>eudicotyledons</taxon>
        <taxon>Gunneridae</taxon>
        <taxon>Pentapetalae</taxon>
        <taxon>asterids</taxon>
        <taxon>lamiids</taxon>
        <taxon>Lamiales</taxon>
        <taxon>Oleaceae</taxon>
        <taxon>Oleeae</taxon>
        <taxon>Fraxinus</taxon>
    </lineage>
</organism>
<dbReference type="PANTHER" id="PTHR13445">
    <property type="entry name" value="TUMOR SUPPRESSING SUBTRANSFERABLE CANDIDATE 4 TSSC4"/>
    <property type="match status" value="1"/>
</dbReference>
<evidence type="ECO:0000256" key="2">
    <source>
        <dbReference type="ARBA" id="ARBA00004496"/>
    </source>
</evidence>
<feature type="region of interest" description="Disordered" evidence="11">
    <location>
        <begin position="41"/>
        <end position="78"/>
    </location>
</feature>
<comment type="function">
    <text evidence="10">Protein associated with the U5 snRNP, during its maturation and its post-splicing recycling and which is required for spliceosomal tri-snRNP complex assembly in the nucleus. Has a molecular sequestering activity and transiently hinders SNRNP200 binding sites for constitutive splicing factors that intervene later during the assembly of the spliceosome and splicing. Together with its molecular sequestering activity, may also function as a molecular adapter and placeholder, coordinating the assembly of the U5 snRNP and its association with the U4/U6 di-snRNP.</text>
</comment>
<evidence type="ECO:0000256" key="5">
    <source>
        <dbReference type="ARBA" id="ARBA00022664"/>
    </source>
</evidence>
<keyword evidence="6" id="KW-0747">Spliceosome</keyword>
<comment type="similarity">
    <text evidence="3">Belongs to the TSSC4 family.</text>
</comment>
<dbReference type="GO" id="GO:0005737">
    <property type="term" value="C:cytoplasm"/>
    <property type="evidence" value="ECO:0007669"/>
    <property type="project" value="UniProtKB-SubCell"/>
</dbReference>
<evidence type="ECO:0000256" key="11">
    <source>
        <dbReference type="SAM" id="MobiDB-lite"/>
    </source>
</evidence>
<protein>
    <recommendedName>
        <fullName evidence="9">U5 small nuclear ribonucleoprotein TSSC4</fullName>
    </recommendedName>
</protein>
<evidence type="ECO:0000256" key="6">
    <source>
        <dbReference type="ARBA" id="ARBA00022728"/>
    </source>
</evidence>
<keyword evidence="5" id="KW-0507">mRNA processing</keyword>
<dbReference type="PANTHER" id="PTHR13445:SF3">
    <property type="entry name" value="U5 SMALL NUCLEAR RIBONUCLEOPROTEIN TSSC4"/>
    <property type="match status" value="1"/>
</dbReference>
<dbReference type="GO" id="GO:0008380">
    <property type="term" value="P:RNA splicing"/>
    <property type="evidence" value="ECO:0007669"/>
    <property type="project" value="UniProtKB-KW"/>
</dbReference>
<evidence type="ECO:0000313" key="12">
    <source>
        <dbReference type="EMBL" id="CAI9785528.1"/>
    </source>
</evidence>
<evidence type="ECO:0000256" key="10">
    <source>
        <dbReference type="ARBA" id="ARBA00045970"/>
    </source>
</evidence>
<accession>A0AAD2ACA4</accession>
<evidence type="ECO:0000256" key="1">
    <source>
        <dbReference type="ARBA" id="ARBA00004123"/>
    </source>
</evidence>
<feature type="compositionally biased region" description="Acidic residues" evidence="11">
    <location>
        <begin position="48"/>
        <end position="59"/>
    </location>
</feature>
<evidence type="ECO:0000256" key="8">
    <source>
        <dbReference type="ARBA" id="ARBA00023242"/>
    </source>
</evidence>